<dbReference type="InterPro" id="IPR001365">
    <property type="entry name" value="A_deaminase_dom"/>
</dbReference>
<dbReference type="GO" id="GO:0046103">
    <property type="term" value="P:inosine biosynthetic process"/>
    <property type="evidence" value="ECO:0007669"/>
    <property type="project" value="TreeGrafter"/>
</dbReference>
<dbReference type="InterPro" id="IPR006330">
    <property type="entry name" value="Ado/ade_deaminase"/>
</dbReference>
<dbReference type="KEGG" id="scor:J3U87_29320"/>
<protein>
    <recommendedName>
        <fullName evidence="3">adenosine deaminase</fullName>
        <ecNumber evidence="3">3.5.4.4</ecNumber>
    </recommendedName>
</protein>
<keyword evidence="5 8" id="KW-0378">Hydrolase</keyword>
<dbReference type="InterPro" id="IPR032466">
    <property type="entry name" value="Metal_Hydrolase"/>
</dbReference>
<dbReference type="GO" id="GO:0046872">
    <property type="term" value="F:metal ion binding"/>
    <property type="evidence" value="ECO:0007669"/>
    <property type="project" value="UniProtKB-KW"/>
</dbReference>
<dbReference type="AlphaFoldDB" id="A0A8A4TKH6"/>
<dbReference type="NCBIfam" id="TIGR01430">
    <property type="entry name" value="aden_deam"/>
    <property type="match status" value="1"/>
</dbReference>
<dbReference type="SUPFAM" id="SSF51556">
    <property type="entry name" value="Metallo-dependent hydrolases"/>
    <property type="match status" value="1"/>
</dbReference>
<proteinExistence type="inferred from homology"/>
<name>A0A8A4TKH6_SULCO</name>
<evidence type="ECO:0000256" key="3">
    <source>
        <dbReference type="ARBA" id="ARBA00012784"/>
    </source>
</evidence>
<dbReference type="Gene3D" id="3.20.20.140">
    <property type="entry name" value="Metal-dependent hydrolases"/>
    <property type="match status" value="1"/>
</dbReference>
<dbReference type="Proteomes" id="UP000663929">
    <property type="component" value="Chromosome"/>
</dbReference>
<dbReference type="GO" id="GO:0009897">
    <property type="term" value="C:external side of plasma membrane"/>
    <property type="evidence" value="ECO:0007669"/>
    <property type="project" value="TreeGrafter"/>
</dbReference>
<keyword evidence="6" id="KW-0862">Zinc</keyword>
<dbReference type="GO" id="GO:0043103">
    <property type="term" value="P:hypoxanthine salvage"/>
    <property type="evidence" value="ECO:0007669"/>
    <property type="project" value="TreeGrafter"/>
</dbReference>
<dbReference type="PANTHER" id="PTHR11409">
    <property type="entry name" value="ADENOSINE DEAMINASE"/>
    <property type="match status" value="1"/>
</dbReference>
<comment type="cofactor">
    <cofactor evidence="1">
        <name>Zn(2+)</name>
        <dbReference type="ChEBI" id="CHEBI:29105"/>
    </cofactor>
</comment>
<feature type="domain" description="Adenosine deaminase" evidence="7">
    <location>
        <begin position="7"/>
        <end position="321"/>
    </location>
</feature>
<dbReference type="EMBL" id="CP071793">
    <property type="protein sequence ID" value="QTD49704.1"/>
    <property type="molecule type" value="Genomic_DNA"/>
</dbReference>
<dbReference type="GO" id="GO:0006154">
    <property type="term" value="P:adenosine catabolic process"/>
    <property type="evidence" value="ECO:0007669"/>
    <property type="project" value="TreeGrafter"/>
</dbReference>
<dbReference type="Pfam" id="PF00962">
    <property type="entry name" value="A_deaminase"/>
    <property type="match status" value="1"/>
</dbReference>
<evidence type="ECO:0000256" key="2">
    <source>
        <dbReference type="ARBA" id="ARBA00006676"/>
    </source>
</evidence>
<dbReference type="PANTHER" id="PTHR11409:SF43">
    <property type="entry name" value="ADENOSINE DEAMINASE"/>
    <property type="match status" value="1"/>
</dbReference>
<gene>
    <name evidence="8" type="primary">add</name>
    <name evidence="8" type="ORF">J3U87_29320</name>
</gene>
<dbReference type="EC" id="3.5.4.4" evidence="3"/>
<keyword evidence="4" id="KW-0479">Metal-binding</keyword>
<dbReference type="GO" id="GO:0060169">
    <property type="term" value="P:negative regulation of adenosine receptor signaling pathway"/>
    <property type="evidence" value="ECO:0007669"/>
    <property type="project" value="TreeGrafter"/>
</dbReference>
<evidence type="ECO:0000256" key="6">
    <source>
        <dbReference type="ARBA" id="ARBA00022833"/>
    </source>
</evidence>
<evidence type="ECO:0000313" key="8">
    <source>
        <dbReference type="EMBL" id="QTD49704.1"/>
    </source>
</evidence>
<keyword evidence="9" id="KW-1185">Reference proteome</keyword>
<evidence type="ECO:0000256" key="5">
    <source>
        <dbReference type="ARBA" id="ARBA00022801"/>
    </source>
</evidence>
<sequence length="335" mass="37780">MPFAKLPKVELHLHLDCSLSYEAVAELRPDISIEGYREDFVAPPKCRDLADFLTRPPRFTALMQDARGLTVATHDLFHQLRKDQVIYAEIRFAPLLHTDGGMTPEEVVRVVDRETSRASAETGIEARLILCTLRHFDERQGLATARLADQFKNSMVTALDLAADEAGFPIDAHVAAFDWARQHGIACTAHAGEALGPESIWETLEKLKPKRIGHGVRSIEDPMLVKHLKERDIHLEICPSCNVQIDVFDTMADHPIKRLYDQGISVGINTDGRTISDIDLTGEYERLAETFGWGNNEFLRCNLNALHAAFLPQNDKQWLERRMLEAYCEIGVESK</sequence>
<evidence type="ECO:0000259" key="7">
    <source>
        <dbReference type="Pfam" id="PF00962"/>
    </source>
</evidence>
<dbReference type="RefSeq" id="WP_237379336.1">
    <property type="nucleotide sequence ID" value="NZ_CP071793.1"/>
</dbReference>
<evidence type="ECO:0000256" key="4">
    <source>
        <dbReference type="ARBA" id="ARBA00022723"/>
    </source>
</evidence>
<comment type="similarity">
    <text evidence="2">Belongs to the metallo-dependent hydrolases superfamily. Adenosine and AMP deaminases family.</text>
</comment>
<evidence type="ECO:0000256" key="1">
    <source>
        <dbReference type="ARBA" id="ARBA00001947"/>
    </source>
</evidence>
<organism evidence="8 9">
    <name type="scientific">Sulfidibacter corallicola</name>
    <dbReference type="NCBI Taxonomy" id="2818388"/>
    <lineage>
        <taxon>Bacteria</taxon>
        <taxon>Pseudomonadati</taxon>
        <taxon>Acidobacteriota</taxon>
        <taxon>Holophagae</taxon>
        <taxon>Acanthopleuribacterales</taxon>
        <taxon>Acanthopleuribacteraceae</taxon>
        <taxon>Sulfidibacter</taxon>
    </lineage>
</organism>
<accession>A0A8A4TKH6</accession>
<dbReference type="GO" id="GO:0005829">
    <property type="term" value="C:cytosol"/>
    <property type="evidence" value="ECO:0007669"/>
    <property type="project" value="TreeGrafter"/>
</dbReference>
<dbReference type="GO" id="GO:0004000">
    <property type="term" value="F:adenosine deaminase activity"/>
    <property type="evidence" value="ECO:0007669"/>
    <property type="project" value="UniProtKB-ARBA"/>
</dbReference>
<reference evidence="8" key="1">
    <citation type="submission" date="2021-03" db="EMBL/GenBank/DDBJ databases">
        <title>Acanthopleuribacteraceae sp. M133.</title>
        <authorList>
            <person name="Wang G."/>
        </authorList>
    </citation>
    <scope>NUCLEOTIDE SEQUENCE</scope>
    <source>
        <strain evidence="8">M133</strain>
    </source>
</reference>
<evidence type="ECO:0000313" key="9">
    <source>
        <dbReference type="Proteomes" id="UP000663929"/>
    </source>
</evidence>